<protein>
    <submittedName>
        <fullName evidence="1">Uncharacterized protein</fullName>
    </submittedName>
</protein>
<proteinExistence type="predicted"/>
<organism evidence="1">
    <name type="scientific">viral metagenome</name>
    <dbReference type="NCBI Taxonomy" id="1070528"/>
    <lineage>
        <taxon>unclassified sequences</taxon>
        <taxon>metagenomes</taxon>
        <taxon>organismal metagenomes</taxon>
    </lineage>
</organism>
<dbReference type="AlphaFoldDB" id="A0A6C0IVH9"/>
<evidence type="ECO:0000313" key="1">
    <source>
        <dbReference type="EMBL" id="QHT96455.1"/>
    </source>
</evidence>
<name>A0A6C0IVH9_9ZZZZ</name>
<dbReference type="EMBL" id="MN740257">
    <property type="protein sequence ID" value="QHT96455.1"/>
    <property type="molecule type" value="Genomic_DNA"/>
</dbReference>
<sequence>MNKDMCYICLFVILFTLYFRSEYNTNNTNNKIENMSNASDIKAQINKIYKSDIQSIRNLAEISEKLQKGGLEIPGALTIKGKLTANNIQSNTLVSLKNSLETKLNALQSKLTTLTNQSNSKFNNINQTLGKIGDSTKLVRHQDTITIRSQKKPYFRLQNSQNAGYAQFNNHNQAGWEKMNIEKCGHPAMTPVSVHNCQKG</sequence>
<reference evidence="1" key="1">
    <citation type="journal article" date="2020" name="Nature">
        <title>Giant virus diversity and host interactions through global metagenomics.</title>
        <authorList>
            <person name="Schulz F."/>
            <person name="Roux S."/>
            <person name="Paez-Espino D."/>
            <person name="Jungbluth S."/>
            <person name="Walsh D.A."/>
            <person name="Denef V.J."/>
            <person name="McMahon K.D."/>
            <person name="Konstantinidis K.T."/>
            <person name="Eloe-Fadrosh E.A."/>
            <person name="Kyrpides N.C."/>
            <person name="Woyke T."/>
        </authorList>
    </citation>
    <scope>NUCLEOTIDE SEQUENCE</scope>
    <source>
        <strain evidence="1">GVMAG-M-3300024302-11</strain>
    </source>
</reference>
<accession>A0A6C0IVH9</accession>